<reference evidence="17 18" key="1">
    <citation type="submission" date="2017-05" db="EMBL/GenBank/DDBJ databases">
        <title>Vagococcus spp. assemblies.</title>
        <authorList>
            <person name="Gulvik C.A."/>
        </authorList>
    </citation>
    <scope>NUCLEOTIDE SEQUENCE [LARGE SCALE GENOMIC DNA]</scope>
    <source>
        <strain evidence="17 18">CCUG 41755</strain>
    </source>
</reference>
<dbReference type="InterPro" id="IPR038726">
    <property type="entry name" value="PDDEXK_AddAB-type"/>
</dbReference>
<dbReference type="Gene3D" id="3.90.320.10">
    <property type="match status" value="1"/>
</dbReference>
<keyword evidence="18" id="KW-1185">Reference proteome</keyword>
<dbReference type="GO" id="GO:0005524">
    <property type="term" value="F:ATP binding"/>
    <property type="evidence" value="ECO:0007669"/>
    <property type="project" value="UniProtKB-UniRule"/>
</dbReference>
<dbReference type="PANTHER" id="PTHR11070">
    <property type="entry name" value="UVRD / RECB / PCRA DNA HELICASE FAMILY MEMBER"/>
    <property type="match status" value="1"/>
</dbReference>
<protein>
    <recommendedName>
        <fullName evidence="13">ATP-dependent helicase/nuclease subunit A</fullName>
        <ecNumber evidence="13">3.1.-.-</ecNumber>
        <ecNumber evidence="13">5.6.2.4</ecNumber>
    </recommendedName>
    <alternativeName>
        <fullName evidence="13">ATP-dependent helicase/nuclease AddA</fullName>
    </alternativeName>
    <alternativeName>
        <fullName evidence="13">DNA 3'-5' helicase AddA</fullName>
    </alternativeName>
</protein>
<feature type="domain" description="UvrD-like helicase ATP-binding" evidence="15">
    <location>
        <begin position="15"/>
        <end position="487"/>
    </location>
</feature>
<dbReference type="GO" id="GO:0000724">
    <property type="term" value="P:double-strand break repair via homologous recombination"/>
    <property type="evidence" value="ECO:0007669"/>
    <property type="project" value="UniProtKB-UniRule"/>
</dbReference>
<dbReference type="InterPro" id="IPR011335">
    <property type="entry name" value="Restrct_endonuc-II-like"/>
</dbReference>
<dbReference type="AlphaFoldDB" id="A0A430ABE8"/>
<keyword evidence="4 13" id="KW-0378">Hydrolase</keyword>
<dbReference type="RefSeq" id="WP_126829958.1">
    <property type="nucleotide sequence ID" value="NZ_CBCRYB010000006.1"/>
</dbReference>
<dbReference type="InterPro" id="IPR014016">
    <property type="entry name" value="UvrD-like_ATP-bd"/>
</dbReference>
<dbReference type="NCBIfam" id="TIGR02785">
    <property type="entry name" value="addA_Gpos"/>
    <property type="match status" value="1"/>
</dbReference>
<dbReference type="InterPro" id="IPR000212">
    <property type="entry name" value="DNA_helicase_UvrD/REP"/>
</dbReference>
<comment type="subunit">
    <text evidence="13">Heterodimer of AddA and AddB/RexB.</text>
</comment>
<name>A0A430ABE8_9ENTE</name>
<evidence type="ECO:0000256" key="3">
    <source>
        <dbReference type="ARBA" id="ARBA00022763"/>
    </source>
</evidence>
<feature type="binding site" evidence="14">
    <location>
        <begin position="36"/>
        <end position="43"/>
    </location>
    <ligand>
        <name>ATP</name>
        <dbReference type="ChEBI" id="CHEBI:30616"/>
    </ligand>
</feature>
<evidence type="ECO:0000256" key="9">
    <source>
        <dbReference type="ARBA" id="ARBA00023204"/>
    </source>
</evidence>
<dbReference type="EMBL" id="NGJY01000001">
    <property type="protein sequence ID" value="RSU04569.1"/>
    <property type="molecule type" value="Genomic_DNA"/>
</dbReference>
<comment type="function">
    <text evidence="13">The heterodimer acts as both an ATP-dependent DNA helicase and an ATP-dependent, dual-direction single-stranded exonuclease. Recognizes the chi site generating a DNA molecule suitable for the initiation of homologous recombination. The AddA nuclease domain is required for chi fragment generation; this subunit has the helicase and 3' -&gt; 5' nuclease activities.</text>
</comment>
<evidence type="ECO:0000256" key="11">
    <source>
        <dbReference type="ARBA" id="ARBA00034617"/>
    </source>
</evidence>
<dbReference type="Pfam" id="PF00580">
    <property type="entry name" value="UvrD-helicase"/>
    <property type="match status" value="1"/>
</dbReference>
<dbReference type="EC" id="5.6.2.4" evidence="13"/>
<evidence type="ECO:0000259" key="15">
    <source>
        <dbReference type="PROSITE" id="PS51198"/>
    </source>
</evidence>
<dbReference type="Pfam" id="PF12705">
    <property type="entry name" value="PDDEXK_1"/>
    <property type="match status" value="1"/>
</dbReference>
<evidence type="ECO:0000256" key="5">
    <source>
        <dbReference type="ARBA" id="ARBA00022806"/>
    </source>
</evidence>
<dbReference type="PROSITE" id="PS51198">
    <property type="entry name" value="UVRD_HELICASE_ATP_BIND"/>
    <property type="match status" value="1"/>
</dbReference>
<evidence type="ECO:0000256" key="6">
    <source>
        <dbReference type="ARBA" id="ARBA00022839"/>
    </source>
</evidence>
<dbReference type="EC" id="3.1.-.-" evidence="13"/>
<dbReference type="InterPro" id="IPR014152">
    <property type="entry name" value="AddA"/>
</dbReference>
<evidence type="ECO:0000313" key="18">
    <source>
        <dbReference type="Proteomes" id="UP000287101"/>
    </source>
</evidence>
<gene>
    <name evidence="13" type="primary">addA</name>
    <name evidence="17" type="ORF">CBF31_00715</name>
</gene>
<dbReference type="GO" id="GO:0003690">
    <property type="term" value="F:double-stranded DNA binding"/>
    <property type="evidence" value="ECO:0007669"/>
    <property type="project" value="UniProtKB-UniRule"/>
</dbReference>
<comment type="catalytic activity">
    <reaction evidence="11 13">
        <text>Couples ATP hydrolysis with the unwinding of duplex DNA by translocating in the 3'-5' direction.</text>
        <dbReference type="EC" id="5.6.2.4"/>
    </reaction>
</comment>
<evidence type="ECO:0000256" key="8">
    <source>
        <dbReference type="ARBA" id="ARBA00023125"/>
    </source>
</evidence>
<keyword evidence="8 13" id="KW-0238">DNA-binding</keyword>
<evidence type="ECO:0000256" key="4">
    <source>
        <dbReference type="ARBA" id="ARBA00022801"/>
    </source>
</evidence>
<dbReference type="FunFam" id="3.40.50.300:FF:001236">
    <property type="entry name" value="ATP-dependent helicase/nuclease subunit A"/>
    <property type="match status" value="1"/>
</dbReference>
<dbReference type="Pfam" id="PF13361">
    <property type="entry name" value="UvrD_C"/>
    <property type="match status" value="1"/>
</dbReference>
<dbReference type="Gene3D" id="3.40.50.300">
    <property type="entry name" value="P-loop containing nucleotide triphosphate hydrolases"/>
    <property type="match status" value="4"/>
</dbReference>
<dbReference type="InterPro" id="IPR011604">
    <property type="entry name" value="PDDEXK-like_dom_sf"/>
</dbReference>
<proteinExistence type="inferred from homology"/>
<keyword evidence="6 13" id="KW-0269">Exonuclease</keyword>
<keyword evidence="5 13" id="KW-0347">Helicase</keyword>
<comment type="similarity">
    <text evidence="13">Belongs to the helicase family. AddA subfamily.</text>
</comment>
<evidence type="ECO:0000313" key="17">
    <source>
        <dbReference type="EMBL" id="RSU04569.1"/>
    </source>
</evidence>
<dbReference type="SUPFAM" id="SSF52540">
    <property type="entry name" value="P-loop containing nucleoside triphosphate hydrolases"/>
    <property type="match status" value="1"/>
</dbReference>
<sequence length="1264" mass="146048">MPNQPTKIPLRDPNSQFTDDQWQAIYDNGTNILVSASAGSGKTTVLVKRVIEKIEARVNVDELLIVTYTEAAAKEMKQRIQDAVQEKITSEIDDETKRHFVHQLSLISTASISTLHSFCLQVIRKYYYLIDIDPVFRLLTDETEMLLLKEDVWDDVRSELYESESELFYDLTENFSNDRSDDGLTRLIFSLYDFARANPNPKEWLDSLAEGYRVTGELAETPIYQTILKPRVVSEVKQMIHNAKEMLALSEADERFEKVYKKMLEEAAMYEMLEELVMTDQLGNLHEYLKTIEFGRYPTLTKLEPAEKELNNQIKALRDANKKAVLSWQEGLFSLSPEVMKEVMAKSEKMVTYMAEVAYKFEQAYAARKLEKNLVDFNDLEHFTLQILAKQVEGQWEGTEASTYYRDLFSEVLVDEYQDINKLQESILYWLRQPNDEDGNLFMVGDVKQSIYSFRLADPQLFIEKYERYEESDEGRRIILAENFRSRREVLDFTNLIFQQLMNKSVGQLEYDEPARLVNGFTGFPEDERMVPELLIFENENEETTFGDEESSEPVEDVSDTFQIDDKTEGEIRLVGNKIKEMMANGMTVYNKKTKEPRALKYSDIVLLSPTKKNNLVLLDIFKELGIPLQVNDTQNYFQATEIKIMVSLLNVIDNPYQDIPLASVLRSPIVGIKENDLARIRVNYPKGSFYDGVEAYLKEDKADNPELVEKLRVFYNQLQDWRELARRDQLVQLIWRVYQDTGFLDYVGGMPAGKQRQANLHALYERATSYEEMSFKGLFQFVRFIEKMQAKDKDLAEPTDLSENEDAVRVMTIHGSKGLEFPVVFVLDLTRRFNLMDLNQSYLFDVDLGAGVKYTDNEERLVYRTFPYLAIREEKRKQLLSEEMRKLYVALTRAEEKLFLVGSYKSKEEAIKKWSLGADEPNVVLGDGVRLKNQNLMNWIGMTLMRHRDMEEYQTEYGFTKLETVYNHPGRFKITFSNLEDLRAASQGDVKVDSGLLVESEKKGAKRAEPELVKQARFNLAYEYLYEQATKTTSYQSVSEIKRVFEDPDNSQLLTLDLTTEEAKTVGRYVENELAKPAFLKEETKPSAAEVGTATHLVMQLIPLNTVPNEQVIQSILDDLVANQVLTEVLAASVSIESIVSFFQSEFGQKLIENSETVYREQPFSMLLRAEEVFKDYPKAAGDQLLVHGIIDGFLETEDELILYDFKTDHLKDTSSEAELDRLVKKYRGQISLYERALSLTKNKPVTQSKLILLSSDQVIDVY</sequence>
<evidence type="ECO:0000256" key="12">
    <source>
        <dbReference type="ARBA" id="ARBA00048988"/>
    </source>
</evidence>
<evidence type="ECO:0000256" key="10">
    <source>
        <dbReference type="ARBA" id="ARBA00023235"/>
    </source>
</evidence>
<organism evidence="17 18">
    <name type="scientific">Vagococcus fessus</name>
    <dbReference type="NCBI Taxonomy" id="120370"/>
    <lineage>
        <taxon>Bacteria</taxon>
        <taxon>Bacillati</taxon>
        <taxon>Bacillota</taxon>
        <taxon>Bacilli</taxon>
        <taxon>Lactobacillales</taxon>
        <taxon>Enterococcaceae</taxon>
        <taxon>Vagococcus</taxon>
    </lineage>
</organism>
<comment type="catalytic activity">
    <reaction evidence="12 13">
        <text>ATP + H2O = ADP + phosphate + H(+)</text>
        <dbReference type="Rhea" id="RHEA:13065"/>
        <dbReference type="ChEBI" id="CHEBI:15377"/>
        <dbReference type="ChEBI" id="CHEBI:15378"/>
        <dbReference type="ChEBI" id="CHEBI:30616"/>
        <dbReference type="ChEBI" id="CHEBI:43474"/>
        <dbReference type="ChEBI" id="CHEBI:456216"/>
        <dbReference type="EC" id="5.6.2.4"/>
    </reaction>
</comment>
<keyword evidence="9 13" id="KW-0234">DNA repair</keyword>
<evidence type="ECO:0000259" key="16">
    <source>
        <dbReference type="PROSITE" id="PS51217"/>
    </source>
</evidence>
<accession>A0A430ABE8</accession>
<keyword evidence="2 13" id="KW-0547">Nucleotide-binding</keyword>
<dbReference type="GO" id="GO:0008408">
    <property type="term" value="F:3'-5' exonuclease activity"/>
    <property type="evidence" value="ECO:0007669"/>
    <property type="project" value="UniProtKB-UniRule"/>
</dbReference>
<evidence type="ECO:0000256" key="7">
    <source>
        <dbReference type="ARBA" id="ARBA00022840"/>
    </source>
</evidence>
<keyword evidence="7 13" id="KW-0067">ATP-binding</keyword>
<dbReference type="GO" id="GO:0033202">
    <property type="term" value="C:DNA helicase complex"/>
    <property type="evidence" value="ECO:0007669"/>
    <property type="project" value="TreeGrafter"/>
</dbReference>
<dbReference type="PANTHER" id="PTHR11070:SF48">
    <property type="entry name" value="ATP-DEPENDENT HELICASE_NUCLEASE SUBUNIT A"/>
    <property type="match status" value="1"/>
</dbReference>
<dbReference type="Proteomes" id="UP000287101">
    <property type="component" value="Unassembled WGS sequence"/>
</dbReference>
<feature type="domain" description="UvrD-like helicase C-terminal" evidence="16">
    <location>
        <begin position="526"/>
        <end position="819"/>
    </location>
</feature>
<evidence type="ECO:0000256" key="13">
    <source>
        <dbReference type="HAMAP-Rule" id="MF_01451"/>
    </source>
</evidence>
<evidence type="ECO:0000256" key="14">
    <source>
        <dbReference type="PROSITE-ProRule" id="PRU00560"/>
    </source>
</evidence>
<evidence type="ECO:0000256" key="2">
    <source>
        <dbReference type="ARBA" id="ARBA00022741"/>
    </source>
</evidence>
<dbReference type="InterPro" id="IPR014017">
    <property type="entry name" value="DNA_helicase_UvrD-like_C"/>
</dbReference>
<comment type="caution">
    <text evidence="17">The sequence shown here is derived from an EMBL/GenBank/DDBJ whole genome shotgun (WGS) entry which is preliminary data.</text>
</comment>
<keyword evidence="1 13" id="KW-0540">Nuclease</keyword>
<dbReference type="SUPFAM" id="SSF52980">
    <property type="entry name" value="Restriction endonuclease-like"/>
    <property type="match status" value="1"/>
</dbReference>
<dbReference type="PROSITE" id="PS51217">
    <property type="entry name" value="UVRD_HELICASE_CTER"/>
    <property type="match status" value="1"/>
</dbReference>
<dbReference type="GO" id="GO:0016887">
    <property type="term" value="F:ATP hydrolysis activity"/>
    <property type="evidence" value="ECO:0007669"/>
    <property type="project" value="RHEA"/>
</dbReference>
<keyword evidence="3 13" id="KW-0227">DNA damage</keyword>
<evidence type="ECO:0000256" key="1">
    <source>
        <dbReference type="ARBA" id="ARBA00022722"/>
    </source>
</evidence>
<dbReference type="InterPro" id="IPR027417">
    <property type="entry name" value="P-loop_NTPase"/>
</dbReference>
<comment type="cofactor">
    <cofactor evidence="13">
        <name>Mg(2+)</name>
        <dbReference type="ChEBI" id="CHEBI:18420"/>
    </cofactor>
</comment>
<keyword evidence="10 13" id="KW-0413">Isomerase</keyword>
<dbReference type="GO" id="GO:0005829">
    <property type="term" value="C:cytosol"/>
    <property type="evidence" value="ECO:0007669"/>
    <property type="project" value="TreeGrafter"/>
</dbReference>
<dbReference type="HAMAP" id="MF_01451">
    <property type="entry name" value="AddA"/>
    <property type="match status" value="1"/>
</dbReference>
<dbReference type="GO" id="GO:0043138">
    <property type="term" value="F:3'-5' DNA helicase activity"/>
    <property type="evidence" value="ECO:0007669"/>
    <property type="project" value="UniProtKB-UniRule"/>
</dbReference>
<dbReference type="OrthoDB" id="9810135at2"/>